<accession>A0A484BBZ1</accession>
<evidence type="ECO:0000313" key="3">
    <source>
        <dbReference type="Proteomes" id="UP000295192"/>
    </source>
</evidence>
<dbReference type="AlphaFoldDB" id="A0A484BBZ1"/>
<evidence type="ECO:0000256" key="1">
    <source>
        <dbReference type="SAM" id="MobiDB-lite"/>
    </source>
</evidence>
<reference evidence="2 3" key="1">
    <citation type="journal article" date="2019" name="J. Hered.">
        <title>An Improved Genome Assembly for Drosophila navojoa, the Basal Species in the mojavensis Cluster.</title>
        <authorList>
            <person name="Vanderlinde T."/>
            <person name="Dupim E.G."/>
            <person name="Nazario-Yepiz N.O."/>
            <person name="Carvalho A.B."/>
        </authorList>
    </citation>
    <scope>NUCLEOTIDE SEQUENCE [LARGE SCALE GENOMIC DNA]</scope>
    <source>
        <strain evidence="2">Navoj_Jal97</strain>
        <tissue evidence="2">Whole organism</tissue>
    </source>
</reference>
<dbReference type="Proteomes" id="UP000295192">
    <property type="component" value="Unassembled WGS sequence"/>
</dbReference>
<organism evidence="2 3">
    <name type="scientific">Drosophila navojoa</name>
    <name type="common">Fruit fly</name>
    <dbReference type="NCBI Taxonomy" id="7232"/>
    <lineage>
        <taxon>Eukaryota</taxon>
        <taxon>Metazoa</taxon>
        <taxon>Ecdysozoa</taxon>
        <taxon>Arthropoda</taxon>
        <taxon>Hexapoda</taxon>
        <taxon>Insecta</taxon>
        <taxon>Pterygota</taxon>
        <taxon>Neoptera</taxon>
        <taxon>Endopterygota</taxon>
        <taxon>Diptera</taxon>
        <taxon>Brachycera</taxon>
        <taxon>Muscomorpha</taxon>
        <taxon>Ephydroidea</taxon>
        <taxon>Drosophilidae</taxon>
        <taxon>Drosophila</taxon>
    </lineage>
</organism>
<feature type="compositionally biased region" description="Low complexity" evidence="1">
    <location>
        <begin position="43"/>
        <end position="52"/>
    </location>
</feature>
<proteinExistence type="predicted"/>
<feature type="region of interest" description="Disordered" evidence="1">
    <location>
        <begin position="25"/>
        <end position="53"/>
    </location>
</feature>
<comment type="caution">
    <text evidence="2">The sequence shown here is derived from an EMBL/GenBank/DDBJ whole genome shotgun (WGS) entry which is preliminary data.</text>
</comment>
<sequence>MSRRLPHVKVPAAACCSANSSRATKATTNCLSPNPSPSPSPGPSNSITNSNSMDSRSLYTSAYRLCCLCSSIPKPQLPHLPSLISSRALLEDCASGIWDLAFKHMPTEYQHRHRHRHRDQHQLRHRHQHQNVVAAVCAMFWAA</sequence>
<name>A0A484BBZ1_DRONA</name>
<keyword evidence="3" id="KW-1185">Reference proteome</keyword>
<evidence type="ECO:0000313" key="2">
    <source>
        <dbReference type="EMBL" id="TDG46219.1"/>
    </source>
</evidence>
<dbReference type="EMBL" id="LSRL02000063">
    <property type="protein sequence ID" value="TDG46219.1"/>
    <property type="molecule type" value="Genomic_DNA"/>
</dbReference>
<gene>
    <name evidence="2" type="ORF">AWZ03_007427</name>
</gene>
<protein>
    <submittedName>
        <fullName evidence="2">Uncharacterized protein</fullName>
    </submittedName>
</protein>